<sequence>MLVPVCKLQSKSCSGRSRILPYLEEGKARFESESSSYRALVLTNAPPMAHKFVEMSGRGCKPHSHQHPEILKKKDIFIRWRRRHSRSGAPDI</sequence>
<gene>
    <name evidence="1" type="ORF">PoB_004706200</name>
</gene>
<proteinExistence type="predicted"/>
<protein>
    <submittedName>
        <fullName evidence="1">Uncharacterized protein</fullName>
    </submittedName>
</protein>
<accession>A0AAV4BMJ5</accession>
<organism evidence="1 2">
    <name type="scientific">Plakobranchus ocellatus</name>
    <dbReference type="NCBI Taxonomy" id="259542"/>
    <lineage>
        <taxon>Eukaryota</taxon>
        <taxon>Metazoa</taxon>
        <taxon>Spiralia</taxon>
        <taxon>Lophotrochozoa</taxon>
        <taxon>Mollusca</taxon>
        <taxon>Gastropoda</taxon>
        <taxon>Heterobranchia</taxon>
        <taxon>Euthyneura</taxon>
        <taxon>Panpulmonata</taxon>
        <taxon>Sacoglossa</taxon>
        <taxon>Placobranchoidea</taxon>
        <taxon>Plakobranchidae</taxon>
        <taxon>Plakobranchus</taxon>
    </lineage>
</organism>
<comment type="caution">
    <text evidence="1">The sequence shown here is derived from an EMBL/GenBank/DDBJ whole genome shotgun (WGS) entry which is preliminary data.</text>
</comment>
<name>A0AAV4BMJ5_9GAST</name>
<keyword evidence="2" id="KW-1185">Reference proteome</keyword>
<evidence type="ECO:0000313" key="1">
    <source>
        <dbReference type="EMBL" id="GFO20557.1"/>
    </source>
</evidence>
<dbReference type="EMBL" id="BLXT01005178">
    <property type="protein sequence ID" value="GFO20557.1"/>
    <property type="molecule type" value="Genomic_DNA"/>
</dbReference>
<dbReference type="Proteomes" id="UP000735302">
    <property type="component" value="Unassembled WGS sequence"/>
</dbReference>
<reference evidence="1 2" key="1">
    <citation type="journal article" date="2021" name="Elife">
        <title>Chloroplast acquisition without the gene transfer in kleptoplastic sea slugs, Plakobranchus ocellatus.</title>
        <authorList>
            <person name="Maeda T."/>
            <person name="Takahashi S."/>
            <person name="Yoshida T."/>
            <person name="Shimamura S."/>
            <person name="Takaki Y."/>
            <person name="Nagai Y."/>
            <person name="Toyoda A."/>
            <person name="Suzuki Y."/>
            <person name="Arimoto A."/>
            <person name="Ishii H."/>
            <person name="Satoh N."/>
            <person name="Nishiyama T."/>
            <person name="Hasebe M."/>
            <person name="Maruyama T."/>
            <person name="Minagawa J."/>
            <person name="Obokata J."/>
            <person name="Shigenobu S."/>
        </authorList>
    </citation>
    <scope>NUCLEOTIDE SEQUENCE [LARGE SCALE GENOMIC DNA]</scope>
</reference>
<dbReference type="AlphaFoldDB" id="A0AAV4BMJ5"/>
<evidence type="ECO:0000313" key="2">
    <source>
        <dbReference type="Proteomes" id="UP000735302"/>
    </source>
</evidence>